<dbReference type="EMBL" id="BMIW01000027">
    <property type="protein sequence ID" value="GGG09292.1"/>
    <property type="molecule type" value="Genomic_DNA"/>
</dbReference>
<sequence length="364" mass="41679">MRRVFLNPDNDKTWEITCEGERVIRSNNGGKPREKLFDDPQQAAKYAEKEMWSKLKKGFIYRNPEAAPGSPLFQLHIGSGYTGFMPLAAVPGTNQFYAGYVVGQFEKEEIYHLDEHGQKQLIWVLEGNHLIYDMFYCPEAGELLIDDSHQISGLSADGGVHSYTSFTRDSILYLSGNRGLWYDGARLIVMDLLTKEHLYQTEATPEMVNGYSRQLCGGLARSGRRIAYCTHPDTMVIYDLDTGIEHSIAKEISAMTVAMYFSADDRYLFTQERYGSGELACYDMNSLTRRSEWRKEQVSSFAVHPAKPLLALFRFGKVELYHTESWQRILEFKPEHVVKNCKLVFTEDYLALYSDYGCISLYAI</sequence>
<comment type="caution">
    <text evidence="1">The sequence shown here is derived from an EMBL/GenBank/DDBJ whole genome shotgun (WGS) entry which is preliminary data.</text>
</comment>
<keyword evidence="2" id="KW-1185">Reference proteome</keyword>
<dbReference type="Proteomes" id="UP000608420">
    <property type="component" value="Unassembled WGS sequence"/>
</dbReference>
<protein>
    <recommendedName>
        <fullName evidence="3">WGR domain-containing protein</fullName>
    </recommendedName>
</protein>
<dbReference type="InterPro" id="IPR015943">
    <property type="entry name" value="WD40/YVTN_repeat-like_dom_sf"/>
</dbReference>
<dbReference type="InterPro" id="IPR036322">
    <property type="entry name" value="WD40_repeat_dom_sf"/>
</dbReference>
<gene>
    <name evidence="1" type="ORF">GCM10010913_33850</name>
</gene>
<organism evidence="1 2">
    <name type="scientific">Paenibacillus aceti</name>
    <dbReference type="NCBI Taxonomy" id="1820010"/>
    <lineage>
        <taxon>Bacteria</taxon>
        <taxon>Bacillati</taxon>
        <taxon>Bacillota</taxon>
        <taxon>Bacilli</taxon>
        <taxon>Bacillales</taxon>
        <taxon>Paenibacillaceae</taxon>
        <taxon>Paenibacillus</taxon>
    </lineage>
</organism>
<accession>A0ABQ1W3A7</accession>
<evidence type="ECO:0000313" key="1">
    <source>
        <dbReference type="EMBL" id="GGG09292.1"/>
    </source>
</evidence>
<evidence type="ECO:0000313" key="2">
    <source>
        <dbReference type="Proteomes" id="UP000608420"/>
    </source>
</evidence>
<proteinExistence type="predicted"/>
<dbReference type="Gene3D" id="2.130.10.10">
    <property type="entry name" value="YVTN repeat-like/Quinoprotein amine dehydrogenase"/>
    <property type="match status" value="1"/>
</dbReference>
<dbReference type="Gene3D" id="2.20.140.10">
    <property type="entry name" value="WGR domain"/>
    <property type="match status" value="1"/>
</dbReference>
<dbReference type="RefSeq" id="WP_120461623.1">
    <property type="nucleotide sequence ID" value="NZ_BMIW01000027.1"/>
</dbReference>
<reference evidence="2" key="1">
    <citation type="journal article" date="2019" name="Int. J. Syst. Evol. Microbiol.">
        <title>The Global Catalogue of Microorganisms (GCM) 10K type strain sequencing project: providing services to taxonomists for standard genome sequencing and annotation.</title>
        <authorList>
            <consortium name="The Broad Institute Genomics Platform"/>
            <consortium name="The Broad Institute Genome Sequencing Center for Infectious Disease"/>
            <person name="Wu L."/>
            <person name="Ma J."/>
        </authorList>
    </citation>
    <scope>NUCLEOTIDE SEQUENCE [LARGE SCALE GENOMIC DNA]</scope>
    <source>
        <strain evidence="2">CGMCC 1.15420</strain>
    </source>
</reference>
<name>A0ABQ1W3A7_9BACL</name>
<dbReference type="SUPFAM" id="SSF50978">
    <property type="entry name" value="WD40 repeat-like"/>
    <property type="match status" value="1"/>
</dbReference>
<evidence type="ECO:0008006" key="3">
    <source>
        <dbReference type="Google" id="ProtNLM"/>
    </source>
</evidence>